<protein>
    <submittedName>
        <fullName evidence="1">Uncharacterized protein</fullName>
    </submittedName>
</protein>
<accession>X1CMH2</accession>
<evidence type="ECO:0000313" key="1">
    <source>
        <dbReference type="EMBL" id="GAG97368.1"/>
    </source>
</evidence>
<dbReference type="AlphaFoldDB" id="X1CMH2"/>
<feature type="non-terminal residue" evidence="1">
    <location>
        <position position="43"/>
    </location>
</feature>
<dbReference type="EMBL" id="BART01027793">
    <property type="protein sequence ID" value="GAG97368.1"/>
    <property type="molecule type" value="Genomic_DNA"/>
</dbReference>
<comment type="caution">
    <text evidence="1">The sequence shown here is derived from an EMBL/GenBank/DDBJ whole genome shotgun (WGS) entry which is preliminary data.</text>
</comment>
<organism evidence="1">
    <name type="scientific">marine sediment metagenome</name>
    <dbReference type="NCBI Taxonomy" id="412755"/>
    <lineage>
        <taxon>unclassified sequences</taxon>
        <taxon>metagenomes</taxon>
        <taxon>ecological metagenomes</taxon>
    </lineage>
</organism>
<proteinExistence type="predicted"/>
<gene>
    <name evidence="1" type="ORF">S01H4_49179</name>
</gene>
<sequence>MGIRFGDETRKDKQKIEEVMSLIRTWVKPDRLRYDKKLDCLSF</sequence>
<reference evidence="1" key="1">
    <citation type="journal article" date="2014" name="Front. Microbiol.">
        <title>High frequency of phylogenetically diverse reductive dehalogenase-homologous genes in deep subseafloor sedimentary metagenomes.</title>
        <authorList>
            <person name="Kawai M."/>
            <person name="Futagami T."/>
            <person name="Toyoda A."/>
            <person name="Takaki Y."/>
            <person name="Nishi S."/>
            <person name="Hori S."/>
            <person name="Arai W."/>
            <person name="Tsubouchi T."/>
            <person name="Morono Y."/>
            <person name="Uchiyama I."/>
            <person name="Ito T."/>
            <person name="Fujiyama A."/>
            <person name="Inagaki F."/>
            <person name="Takami H."/>
        </authorList>
    </citation>
    <scope>NUCLEOTIDE SEQUENCE</scope>
    <source>
        <strain evidence="1">Expedition CK06-06</strain>
    </source>
</reference>
<name>X1CMH2_9ZZZZ</name>